<dbReference type="Pfam" id="PF03473">
    <property type="entry name" value="MOSC"/>
    <property type="match status" value="1"/>
</dbReference>
<reference evidence="2 3" key="1">
    <citation type="submission" date="2024-02" db="EMBL/GenBank/DDBJ databases">
        <authorList>
            <person name="Chen Y."/>
            <person name="Shah S."/>
            <person name="Dougan E. K."/>
            <person name="Thang M."/>
            <person name="Chan C."/>
        </authorList>
    </citation>
    <scope>NUCLEOTIDE SEQUENCE [LARGE SCALE GENOMIC DNA]</scope>
</reference>
<protein>
    <submittedName>
        <fullName evidence="2">Vacuolar protein sorting-associated protein 13C</fullName>
    </submittedName>
</protein>
<evidence type="ECO:0000313" key="3">
    <source>
        <dbReference type="Proteomes" id="UP001642464"/>
    </source>
</evidence>
<name>A0ABP0I7G1_9DINO</name>
<dbReference type="Gene3D" id="2.40.33.20">
    <property type="entry name" value="PK beta-barrel domain-like"/>
    <property type="match status" value="1"/>
</dbReference>
<dbReference type="Gene3D" id="3.90.550.10">
    <property type="entry name" value="Spore Coat Polysaccharide Biosynthesis Protein SpsA, Chain A"/>
    <property type="match status" value="1"/>
</dbReference>
<evidence type="ECO:0000259" key="1">
    <source>
        <dbReference type="Pfam" id="PF03473"/>
    </source>
</evidence>
<dbReference type="PANTHER" id="PTHR30212">
    <property type="entry name" value="PROTEIN YIIM"/>
    <property type="match status" value="1"/>
</dbReference>
<sequence length="808" mass="90253">MAYGEPRFAVITNFDSAYEIGFQCAAVNEQYCKRWGIPFLPCILEKEEMESICDGRHFAWAKVALFTWLFSPERCSSAARRMFGAWLREEEKEKLVQTVDYFVWIDGDAMVIDHSRPLKDFVMGRFTRKDLILAEDMSWADCLNTGVFFARSDSAWLRSFWADTWDGSHPRFHQAPFWDQSGICQELAKRREFLPQVLGAMATGVTSGPWFSWKGGPFLKETPHLGIWDTASLQFANPLHAQFILHLCGYSAKLKLCRNLCRSGVLRNLQLDGSHQSGAMTTLSSHPMWTSARELLQNIEIKAWAWGPCGEKPSPRGCLPVISRPTPAALRWFQLRARHGDAEVVVESIANEGIGGRRFRGELWQVIDYVRGWPPPCHPVLGKLCRQQLWCTRWTLPGESRPDGQELQILHLYPPGAKIRCCAGSMELLFWILSGEMDCSLGSSRRSLAEGEAVWIQPGHEMLSTVLAPTAAICQLPWGADPEVLHLGSALGSKVVPPLGWTWFGHPENWLGAPPGHMPVDQVTLAQEKAKMAHKTLQTCSMRATKMASTRPVKVIPHAEIALDAADVSVDDGWLDPLVDSLGMPSQNPFPWLPRRWVNLLFPWVRWSLMWFYSVTHALRFPLRLALGAPSADPAQALACGWCHSVNIGRGLPKRNVKEALVTPMGLLGDSQTAPYIAVWGGHAGFNKAVMLWSNEVIQSINDTGASFFPGASGEQITLRGVDWSLVKTGVRLSVGDLLLEVTYMKGPCKNMDRYFPSPSDKSKIDPKKNPDSARVFAKVLKPGRVRVDDPVLLFEHPAGKQPLQIAC</sequence>
<keyword evidence="3" id="KW-1185">Reference proteome</keyword>
<dbReference type="PANTHER" id="PTHR30212:SF2">
    <property type="entry name" value="PROTEIN YIIM"/>
    <property type="match status" value="1"/>
</dbReference>
<accession>A0ABP0I7G1</accession>
<organism evidence="2 3">
    <name type="scientific">Durusdinium trenchii</name>
    <dbReference type="NCBI Taxonomy" id="1381693"/>
    <lineage>
        <taxon>Eukaryota</taxon>
        <taxon>Sar</taxon>
        <taxon>Alveolata</taxon>
        <taxon>Dinophyceae</taxon>
        <taxon>Suessiales</taxon>
        <taxon>Symbiodiniaceae</taxon>
        <taxon>Durusdinium</taxon>
    </lineage>
</organism>
<dbReference type="Proteomes" id="UP001642464">
    <property type="component" value="Unassembled WGS sequence"/>
</dbReference>
<proteinExistence type="predicted"/>
<evidence type="ECO:0000313" key="2">
    <source>
        <dbReference type="EMBL" id="CAK8998504.1"/>
    </source>
</evidence>
<feature type="domain" description="MOSC" evidence="1">
    <location>
        <begin position="683"/>
        <end position="792"/>
    </location>
</feature>
<dbReference type="InterPro" id="IPR005302">
    <property type="entry name" value="MoCF_Sase_C"/>
</dbReference>
<comment type="caution">
    <text evidence="2">The sequence shown here is derived from an EMBL/GenBank/DDBJ whole genome shotgun (WGS) entry which is preliminary data.</text>
</comment>
<dbReference type="SUPFAM" id="SSF50800">
    <property type="entry name" value="PK beta-barrel domain-like"/>
    <property type="match status" value="1"/>
</dbReference>
<dbReference type="InterPro" id="IPR029044">
    <property type="entry name" value="Nucleotide-diphossugar_trans"/>
</dbReference>
<gene>
    <name evidence="2" type="ORF">SCF082_LOCUS5672</name>
</gene>
<dbReference type="InterPro" id="IPR052353">
    <property type="entry name" value="Benzoxazolinone_Detox_Enz"/>
</dbReference>
<dbReference type="EMBL" id="CAXAMM010003080">
    <property type="protein sequence ID" value="CAK8998504.1"/>
    <property type="molecule type" value="Genomic_DNA"/>
</dbReference>
<dbReference type="InterPro" id="IPR011037">
    <property type="entry name" value="Pyrv_Knase-like_insert_dom_sf"/>
</dbReference>